<evidence type="ECO:0000313" key="3">
    <source>
        <dbReference type="Proteomes" id="UP000029078"/>
    </source>
</evidence>
<protein>
    <submittedName>
        <fullName evidence="2">Uncharacterized protein</fullName>
    </submittedName>
</protein>
<dbReference type="InterPro" id="IPR046062">
    <property type="entry name" value="DUF6020"/>
</dbReference>
<evidence type="ECO:0000256" key="1">
    <source>
        <dbReference type="SAM" id="Phobius"/>
    </source>
</evidence>
<dbReference type="AlphaFoldDB" id="A0A087CS14"/>
<name>A0A087CS14_BIFRU</name>
<keyword evidence="1" id="KW-1133">Transmembrane helix</keyword>
<feature type="transmembrane region" description="Helical" evidence="1">
    <location>
        <begin position="45"/>
        <end position="66"/>
    </location>
</feature>
<feature type="transmembrane region" description="Helical" evidence="1">
    <location>
        <begin position="15"/>
        <end position="33"/>
    </location>
</feature>
<keyword evidence="1" id="KW-0812">Transmembrane</keyword>
<gene>
    <name evidence="2" type="ORF">BRUM_1504</name>
</gene>
<dbReference type="STRING" id="78346.BRUM_1504"/>
<feature type="transmembrane region" description="Helical" evidence="1">
    <location>
        <begin position="298"/>
        <end position="317"/>
    </location>
</feature>
<dbReference type="Proteomes" id="UP000029078">
    <property type="component" value="Unassembled WGS sequence"/>
</dbReference>
<dbReference type="EMBL" id="JGZL01000015">
    <property type="protein sequence ID" value="KFI86064.1"/>
    <property type="molecule type" value="Genomic_DNA"/>
</dbReference>
<sequence>MAQSVKNFKNTSRNFAYLIPIILGTLFGMCSFIGRHEGKINIGNILLYANILFYILLFALAFFAIAKITAYANRHRSSLDKPFAPLRRITLDWSPRSIITLWCAITALWIPYFITYFPGVYWYDTSWQLMEYFDSSVPFTDHHPFMMTYLFVGFAHIGKALFNNAIYGLYLLILIQALLSTLSIACATCYTAKYNVPWKCRLFMALFLAVFPIIPMLSMTLAKDTFNTPFFVFFSIAFCELWKTQGKILKSVPFDIFFVIDVLAVSLTKKTGMYIVILAMIFLVCTAIKSWRRKLGTLILAGIPYLIVGVVIPTFVLPTLHIAPGESNEILAVPMQQVANVAHNHKDDLSASEITDIEQIYHMDINQLQQAYCWYKADPIKGQQLSSEDEHKLIRTWAEQLIKHPGDMLAAWGGLSAAWFSFNVTVGNDRNLSMLLPISNSGHHYQGIERYVPWVDNTKAGNAVETFYMDTLLATPVFNVIWQKAFWATILPSAIMFLILTFGRQKKKLNLLTLNAPMLITMLVLFAGPISTYTEATRYVLPMLYIIPLFLFLTLGQLQSEDDR</sequence>
<keyword evidence="1" id="KW-0472">Membrane</keyword>
<feature type="transmembrane region" description="Helical" evidence="1">
    <location>
        <begin position="99"/>
        <end position="123"/>
    </location>
</feature>
<accession>A0A087CS14</accession>
<feature type="transmembrane region" description="Helical" evidence="1">
    <location>
        <begin position="509"/>
        <end position="527"/>
    </location>
</feature>
<evidence type="ECO:0000313" key="2">
    <source>
        <dbReference type="EMBL" id="KFI86064.1"/>
    </source>
</evidence>
<keyword evidence="3" id="KW-1185">Reference proteome</keyword>
<comment type="caution">
    <text evidence="2">The sequence shown here is derived from an EMBL/GenBank/DDBJ whole genome shotgun (WGS) entry which is preliminary data.</text>
</comment>
<feature type="transmembrane region" description="Helical" evidence="1">
    <location>
        <begin position="485"/>
        <end position="502"/>
    </location>
</feature>
<dbReference type="RefSeq" id="WP_026647146.1">
    <property type="nucleotide sequence ID" value="NZ_JGZL01000015.1"/>
</dbReference>
<dbReference type="Pfam" id="PF19484">
    <property type="entry name" value="DUF6020"/>
    <property type="match status" value="1"/>
</dbReference>
<proteinExistence type="predicted"/>
<feature type="transmembrane region" description="Helical" evidence="1">
    <location>
        <begin position="273"/>
        <end position="291"/>
    </location>
</feature>
<feature type="transmembrane region" description="Helical" evidence="1">
    <location>
        <begin position="168"/>
        <end position="190"/>
    </location>
</feature>
<reference evidence="2 3" key="1">
    <citation type="submission" date="2014-03" db="EMBL/GenBank/DDBJ databases">
        <title>Genomics of Bifidobacteria.</title>
        <authorList>
            <person name="Ventura M."/>
            <person name="Milani C."/>
            <person name="Lugli G.A."/>
        </authorList>
    </citation>
    <scope>NUCLEOTIDE SEQUENCE [LARGE SCALE GENOMIC DNA]</scope>
    <source>
        <strain evidence="2 3">LMG 21811</strain>
    </source>
</reference>
<feature type="transmembrane region" description="Helical" evidence="1">
    <location>
        <begin position="202"/>
        <end position="220"/>
    </location>
</feature>
<organism evidence="2 3">
    <name type="scientific">Bifidobacterium ruminantium</name>
    <dbReference type="NCBI Taxonomy" id="78346"/>
    <lineage>
        <taxon>Bacteria</taxon>
        <taxon>Bacillati</taxon>
        <taxon>Actinomycetota</taxon>
        <taxon>Actinomycetes</taxon>
        <taxon>Bifidobacteriales</taxon>
        <taxon>Bifidobacteriaceae</taxon>
        <taxon>Bifidobacterium</taxon>
    </lineage>
</organism>
<dbReference type="eggNOG" id="ENOG5032VVG">
    <property type="taxonomic scope" value="Bacteria"/>
</dbReference>
<feature type="transmembrane region" description="Helical" evidence="1">
    <location>
        <begin position="539"/>
        <end position="558"/>
    </location>
</feature>